<dbReference type="InterPro" id="IPR029063">
    <property type="entry name" value="SAM-dependent_MTases_sf"/>
</dbReference>
<keyword evidence="2" id="KW-0812">Transmembrane</keyword>
<sequence length="254" mass="29626">MTKDRRNSVKHWENEDDEKEMERLKRSQRQRRRASEFVKNEEKNGNARRSSQFVLPLAIAIIAVIIAVYISYSKQATDQRKPQQQAQKTVKEEKIVKQEKRAQSEEQEEYNVDMNNPHVKLLMDSFFKDIARICKPLNKECYIVMDRYRQDTDGKFITHRILKAEKYPGMAGGSMSSFYGEYAKDFNLQVTVVEFDRLMAEVGEKYFGHEESDRVKVIIDDGANFAKTARSEADVFREQETILDMSAILSDDGE</sequence>
<name>A0A2A2KD40_9BILA</name>
<feature type="region of interest" description="Disordered" evidence="1">
    <location>
        <begin position="1"/>
        <end position="45"/>
    </location>
</feature>
<gene>
    <name evidence="3" type="ORF">WR25_12471</name>
</gene>
<comment type="caution">
    <text evidence="3">The sequence shown here is derived from an EMBL/GenBank/DDBJ whole genome shotgun (WGS) entry which is preliminary data.</text>
</comment>
<evidence type="ECO:0000313" key="4">
    <source>
        <dbReference type="Proteomes" id="UP000218231"/>
    </source>
</evidence>
<dbReference type="Proteomes" id="UP000218231">
    <property type="component" value="Unassembled WGS sequence"/>
</dbReference>
<keyword evidence="2" id="KW-1133">Transmembrane helix</keyword>
<dbReference type="STRING" id="2018661.A0A2A2KD40"/>
<evidence type="ECO:0000256" key="1">
    <source>
        <dbReference type="SAM" id="MobiDB-lite"/>
    </source>
</evidence>
<feature type="region of interest" description="Disordered" evidence="1">
    <location>
        <begin position="77"/>
        <end position="109"/>
    </location>
</feature>
<keyword evidence="2" id="KW-0472">Membrane</keyword>
<dbReference type="Gene3D" id="3.40.50.150">
    <property type="entry name" value="Vaccinia Virus protein VP39"/>
    <property type="match status" value="1"/>
</dbReference>
<feature type="compositionally biased region" description="Basic and acidic residues" evidence="1">
    <location>
        <begin position="33"/>
        <end position="45"/>
    </location>
</feature>
<dbReference type="SUPFAM" id="SSF53335">
    <property type="entry name" value="S-adenosyl-L-methionine-dependent methyltransferases"/>
    <property type="match status" value="1"/>
</dbReference>
<feature type="compositionally biased region" description="Basic and acidic residues" evidence="1">
    <location>
        <begin position="1"/>
        <end position="13"/>
    </location>
</feature>
<evidence type="ECO:0000313" key="3">
    <source>
        <dbReference type="EMBL" id="PAV71847.1"/>
    </source>
</evidence>
<accession>A0A2A2KD40</accession>
<proteinExistence type="predicted"/>
<dbReference type="AlphaFoldDB" id="A0A2A2KD40"/>
<reference evidence="3 4" key="1">
    <citation type="journal article" date="2017" name="Curr. Biol.">
        <title>Genome architecture and evolution of a unichromosomal asexual nematode.</title>
        <authorList>
            <person name="Fradin H."/>
            <person name="Zegar C."/>
            <person name="Gutwein M."/>
            <person name="Lucas J."/>
            <person name="Kovtun M."/>
            <person name="Corcoran D."/>
            <person name="Baugh L.R."/>
            <person name="Kiontke K."/>
            <person name="Gunsalus K."/>
            <person name="Fitch D.H."/>
            <person name="Piano F."/>
        </authorList>
    </citation>
    <scope>NUCLEOTIDE SEQUENCE [LARGE SCALE GENOMIC DNA]</scope>
    <source>
        <strain evidence="3">PF1309</strain>
    </source>
</reference>
<organism evidence="3 4">
    <name type="scientific">Diploscapter pachys</name>
    <dbReference type="NCBI Taxonomy" id="2018661"/>
    <lineage>
        <taxon>Eukaryota</taxon>
        <taxon>Metazoa</taxon>
        <taxon>Ecdysozoa</taxon>
        <taxon>Nematoda</taxon>
        <taxon>Chromadorea</taxon>
        <taxon>Rhabditida</taxon>
        <taxon>Rhabditina</taxon>
        <taxon>Rhabditomorpha</taxon>
        <taxon>Rhabditoidea</taxon>
        <taxon>Rhabditidae</taxon>
        <taxon>Diploscapter</taxon>
    </lineage>
</organism>
<feature type="compositionally biased region" description="Basic and acidic residues" evidence="1">
    <location>
        <begin position="89"/>
        <end position="104"/>
    </location>
</feature>
<feature type="transmembrane region" description="Helical" evidence="2">
    <location>
        <begin position="53"/>
        <end position="72"/>
    </location>
</feature>
<dbReference type="EMBL" id="LIAE01008909">
    <property type="protein sequence ID" value="PAV71847.1"/>
    <property type="molecule type" value="Genomic_DNA"/>
</dbReference>
<evidence type="ECO:0000256" key="2">
    <source>
        <dbReference type="SAM" id="Phobius"/>
    </source>
</evidence>
<protein>
    <submittedName>
        <fullName evidence="3">Uncharacterized protein</fullName>
    </submittedName>
</protein>
<keyword evidence="4" id="KW-1185">Reference proteome</keyword>